<sequence length="188" mass="21508">MAAPHNLTTINVTAIYMMNKALSDDIDPILYMQGINWLNRTAISYATITLHVKHYKDENGIEHINSDQVLTGGITGTTENRVLDGTLRDHYDYVFGAIVGESTRRKLEDIEDDFLKGTWLSDTQEHGAICSWLRSDTEKSGYSWTSEEVWGFEEIEGERHYARRIKFTEKPGGQVVRARIVYDYGKLK</sequence>
<evidence type="ECO:0000313" key="2">
    <source>
        <dbReference type="Proteomes" id="UP001203297"/>
    </source>
</evidence>
<organism evidence="1 2">
    <name type="scientific">Multifurca ochricompacta</name>
    <dbReference type="NCBI Taxonomy" id="376703"/>
    <lineage>
        <taxon>Eukaryota</taxon>
        <taxon>Fungi</taxon>
        <taxon>Dikarya</taxon>
        <taxon>Basidiomycota</taxon>
        <taxon>Agaricomycotina</taxon>
        <taxon>Agaricomycetes</taxon>
        <taxon>Russulales</taxon>
        <taxon>Russulaceae</taxon>
        <taxon>Multifurca</taxon>
    </lineage>
</organism>
<comment type="caution">
    <text evidence="1">The sequence shown here is derived from an EMBL/GenBank/DDBJ whole genome shotgun (WGS) entry which is preliminary data.</text>
</comment>
<dbReference type="PANTHER" id="PTHR38115:SF1">
    <property type="entry name" value="LIPOCALIN-LIKE DOMAIN-CONTAINING PROTEIN"/>
    <property type="match status" value="1"/>
</dbReference>
<proteinExistence type="predicted"/>
<dbReference type="Proteomes" id="UP001203297">
    <property type="component" value="Unassembled WGS sequence"/>
</dbReference>
<dbReference type="EMBL" id="WTXG01000007">
    <property type="protein sequence ID" value="KAI0304249.1"/>
    <property type="molecule type" value="Genomic_DNA"/>
</dbReference>
<dbReference type="PANTHER" id="PTHR38115">
    <property type="entry name" value="LIPOCALIN-LIKE DOMAIN-CONTAINING PROTEIN"/>
    <property type="match status" value="1"/>
</dbReference>
<dbReference type="AlphaFoldDB" id="A0AAD4QNQ9"/>
<protein>
    <submittedName>
        <fullName evidence="1">Uncharacterized protein</fullName>
    </submittedName>
</protein>
<keyword evidence="2" id="KW-1185">Reference proteome</keyword>
<name>A0AAD4QNQ9_9AGAM</name>
<evidence type="ECO:0000313" key="1">
    <source>
        <dbReference type="EMBL" id="KAI0304249.1"/>
    </source>
</evidence>
<accession>A0AAD4QNQ9</accession>
<dbReference type="InterPro" id="IPR053037">
    <property type="entry name" value="Pericyclase_pydY-like"/>
</dbReference>
<gene>
    <name evidence="1" type="ORF">B0F90DRAFT_1626063</name>
</gene>
<reference evidence="1" key="1">
    <citation type="journal article" date="2022" name="New Phytol.">
        <title>Evolutionary transition to the ectomycorrhizal habit in the genomes of a hyperdiverse lineage of mushroom-forming fungi.</title>
        <authorList>
            <person name="Looney B."/>
            <person name="Miyauchi S."/>
            <person name="Morin E."/>
            <person name="Drula E."/>
            <person name="Courty P.E."/>
            <person name="Kohler A."/>
            <person name="Kuo A."/>
            <person name="LaButti K."/>
            <person name="Pangilinan J."/>
            <person name="Lipzen A."/>
            <person name="Riley R."/>
            <person name="Andreopoulos W."/>
            <person name="He G."/>
            <person name="Johnson J."/>
            <person name="Nolan M."/>
            <person name="Tritt A."/>
            <person name="Barry K.W."/>
            <person name="Grigoriev I.V."/>
            <person name="Nagy L.G."/>
            <person name="Hibbett D."/>
            <person name="Henrissat B."/>
            <person name="Matheny P.B."/>
            <person name="Labbe J."/>
            <person name="Martin F.M."/>
        </authorList>
    </citation>
    <scope>NUCLEOTIDE SEQUENCE</scope>
    <source>
        <strain evidence="1">BPL690</strain>
    </source>
</reference>